<dbReference type="Pfam" id="PF13289">
    <property type="entry name" value="SIR2_2"/>
    <property type="match status" value="1"/>
</dbReference>
<evidence type="ECO:0008006" key="2">
    <source>
        <dbReference type="Google" id="ProtNLM"/>
    </source>
</evidence>
<protein>
    <recommendedName>
        <fullName evidence="2">SIR2-like domain-containing protein</fullName>
    </recommendedName>
</protein>
<proteinExistence type="predicted"/>
<accession>A0A7S3BHQ7</accession>
<dbReference type="AlphaFoldDB" id="A0A7S3BHQ7"/>
<evidence type="ECO:0000313" key="1">
    <source>
        <dbReference type="EMBL" id="CAE0133645.1"/>
    </source>
</evidence>
<organism evidence="1">
    <name type="scientific">Haptolina ericina</name>
    <dbReference type="NCBI Taxonomy" id="156174"/>
    <lineage>
        <taxon>Eukaryota</taxon>
        <taxon>Haptista</taxon>
        <taxon>Haptophyta</taxon>
        <taxon>Prymnesiophyceae</taxon>
        <taxon>Prymnesiales</taxon>
        <taxon>Prymnesiaceae</taxon>
        <taxon>Haptolina</taxon>
    </lineage>
</organism>
<gene>
    <name evidence="1" type="ORF">HERI1096_LOCUS29791</name>
</gene>
<dbReference type="EMBL" id="HBHX01054067">
    <property type="protein sequence ID" value="CAE0133645.1"/>
    <property type="molecule type" value="Transcribed_RNA"/>
</dbReference>
<sequence length="502" mass="54842">MPSTSCLSSNRVSLRGPKLCVRGHTQITPRSHPEARSHLATSVIKVTVRAQCIPSGSRWASLLTPGQMFSAAQSVRRAFELTSPASSTWSPLSGRLLYEARRLARRASSGELVLFLGSGTSRTVDLPGWSELLEQIAISVGLSHAELKQLLSLETTDQAKLLQHRLGSSKLAWLQHTAAPEVVHGGSSPELAQMLGAAELQRLAVELLSSRHYSLTHGLLAGLPHDAAVTTNSDLCYDLACNAATTALTVLPYEAASSERWLLKLHGDVNHPEDIILTYSSTTPYGYEREALSGVVQGLLITRHILFVGFSLTDEAFNSIAASVRRSLQQPQPQPAMPTTPQRYSATIFAEDVVPLPSPSPPSATSFSLDAPKPFGTTLTLSDRPFLAELWPELDPIPMAAGVAAQIGDRARRWRVLDIFLDRVCLEVTRAAEHLLDPKFGGTFTSYDVELRREIALLVDELRTDERCQQASAFLIVHEMLLQLGCTEKHLKKFSDEGSYII</sequence>
<name>A0A7S3BHQ7_9EUKA</name>
<reference evidence="1" key="1">
    <citation type="submission" date="2021-01" db="EMBL/GenBank/DDBJ databases">
        <authorList>
            <person name="Corre E."/>
            <person name="Pelletier E."/>
            <person name="Niang G."/>
            <person name="Scheremetjew M."/>
            <person name="Finn R."/>
            <person name="Kale V."/>
            <person name="Holt S."/>
            <person name="Cochrane G."/>
            <person name="Meng A."/>
            <person name="Brown T."/>
            <person name="Cohen L."/>
        </authorList>
    </citation>
    <scope>NUCLEOTIDE SEQUENCE</scope>
    <source>
        <strain evidence="1">CCMP281</strain>
    </source>
</reference>